<sequence>MQSVMLIREPLTDLTPFPAPQIELARSQWLYELSRRMEALEAAHMHSAEEFEYGGPAAHALDTAPLDDAIDEARRMVCVLGGEMRRRSEGNLAPWQQKDNAMPRTTSAGV</sequence>
<dbReference type="OrthoDB" id="2570279at2759"/>
<evidence type="ECO:0000313" key="3">
    <source>
        <dbReference type="Proteomes" id="UP000193986"/>
    </source>
</evidence>
<keyword evidence="3" id="KW-1185">Reference proteome</keyword>
<organism evidence="2 3">
    <name type="scientific">Naematelia encephala</name>
    <dbReference type="NCBI Taxonomy" id="71784"/>
    <lineage>
        <taxon>Eukaryota</taxon>
        <taxon>Fungi</taxon>
        <taxon>Dikarya</taxon>
        <taxon>Basidiomycota</taxon>
        <taxon>Agaricomycotina</taxon>
        <taxon>Tremellomycetes</taxon>
        <taxon>Tremellales</taxon>
        <taxon>Naemateliaceae</taxon>
        <taxon>Naematelia</taxon>
    </lineage>
</organism>
<feature type="compositionally biased region" description="Polar residues" evidence="1">
    <location>
        <begin position="97"/>
        <end position="110"/>
    </location>
</feature>
<gene>
    <name evidence="2" type="ORF">BCR39DRAFT_555736</name>
</gene>
<proteinExistence type="predicted"/>
<reference evidence="2 3" key="1">
    <citation type="submission" date="2016-07" db="EMBL/GenBank/DDBJ databases">
        <title>Pervasive Adenine N6-methylation of Active Genes in Fungi.</title>
        <authorList>
            <consortium name="DOE Joint Genome Institute"/>
            <person name="Mondo S.J."/>
            <person name="Dannebaum R.O."/>
            <person name="Kuo R.C."/>
            <person name="Labutti K."/>
            <person name="Haridas S."/>
            <person name="Kuo A."/>
            <person name="Salamov A."/>
            <person name="Ahrendt S.R."/>
            <person name="Lipzen A."/>
            <person name="Sullivan W."/>
            <person name="Andreopoulos W.B."/>
            <person name="Clum A."/>
            <person name="Lindquist E."/>
            <person name="Daum C."/>
            <person name="Ramamoorthy G.K."/>
            <person name="Gryganskyi A."/>
            <person name="Culley D."/>
            <person name="Magnuson J.K."/>
            <person name="James T.Y."/>
            <person name="O'Malley M.A."/>
            <person name="Stajich J.E."/>
            <person name="Spatafora J.W."/>
            <person name="Visel A."/>
            <person name="Grigoriev I.V."/>
        </authorList>
    </citation>
    <scope>NUCLEOTIDE SEQUENCE [LARGE SCALE GENOMIC DNA]</scope>
    <source>
        <strain evidence="2 3">68-887.2</strain>
    </source>
</reference>
<protein>
    <submittedName>
        <fullName evidence="2">Uncharacterized protein</fullName>
    </submittedName>
</protein>
<name>A0A1Y2BN65_9TREE</name>
<accession>A0A1Y2BN65</accession>
<comment type="caution">
    <text evidence="2">The sequence shown here is derived from an EMBL/GenBank/DDBJ whole genome shotgun (WGS) entry which is preliminary data.</text>
</comment>
<dbReference type="EMBL" id="MCFC01000001">
    <property type="protein sequence ID" value="ORY35595.1"/>
    <property type="molecule type" value="Genomic_DNA"/>
</dbReference>
<evidence type="ECO:0000313" key="2">
    <source>
        <dbReference type="EMBL" id="ORY35595.1"/>
    </source>
</evidence>
<dbReference type="Proteomes" id="UP000193986">
    <property type="component" value="Unassembled WGS sequence"/>
</dbReference>
<dbReference type="AlphaFoldDB" id="A0A1Y2BN65"/>
<feature type="region of interest" description="Disordered" evidence="1">
    <location>
        <begin position="88"/>
        <end position="110"/>
    </location>
</feature>
<evidence type="ECO:0000256" key="1">
    <source>
        <dbReference type="SAM" id="MobiDB-lite"/>
    </source>
</evidence>
<dbReference type="InParanoid" id="A0A1Y2BN65"/>